<proteinExistence type="predicted"/>
<evidence type="ECO:0000313" key="3">
    <source>
        <dbReference type="Proteomes" id="UP000663889"/>
    </source>
</evidence>
<dbReference type="Proteomes" id="UP000663889">
    <property type="component" value="Unassembled WGS sequence"/>
</dbReference>
<name>A0A814K9U8_9BILA</name>
<gene>
    <name evidence="2" type="ORF">SEV965_LOCUS13111</name>
</gene>
<feature type="transmembrane region" description="Helical" evidence="1">
    <location>
        <begin position="81"/>
        <end position="109"/>
    </location>
</feature>
<organism evidence="2 3">
    <name type="scientific">Rotaria sordida</name>
    <dbReference type="NCBI Taxonomy" id="392033"/>
    <lineage>
        <taxon>Eukaryota</taxon>
        <taxon>Metazoa</taxon>
        <taxon>Spiralia</taxon>
        <taxon>Gnathifera</taxon>
        <taxon>Rotifera</taxon>
        <taxon>Eurotatoria</taxon>
        <taxon>Bdelloidea</taxon>
        <taxon>Philodinida</taxon>
        <taxon>Philodinidae</taxon>
        <taxon>Rotaria</taxon>
    </lineage>
</organism>
<comment type="caution">
    <text evidence="2">The sequence shown here is derived from an EMBL/GenBank/DDBJ whole genome shotgun (WGS) entry which is preliminary data.</text>
</comment>
<keyword evidence="1" id="KW-1133">Transmembrane helix</keyword>
<dbReference type="EMBL" id="CAJNOU010000612">
    <property type="protein sequence ID" value="CAF1046504.1"/>
    <property type="molecule type" value="Genomic_DNA"/>
</dbReference>
<protein>
    <submittedName>
        <fullName evidence="2">Uncharacterized protein</fullName>
    </submittedName>
</protein>
<keyword evidence="1" id="KW-0812">Transmembrane</keyword>
<accession>A0A814K9U8</accession>
<sequence length="232" mass="26891">MLMATSGFFTYYDLYGGKPENYHYQHNSQLSSFREIKLLSISNTTIISIPTITSSIELVSLTTIQSNNKLYKLIQLVPFTYLHWFLIGLAILLTLLLIIIFISYCHNYCRKNNKLRNKKKQSSSSNIYRYRKSNKSFHTYNIYETATPRPFPSPTRSCSLNSTEHLNNNQLFQQDLDTIGSPRIDISQTRLSHTFSNTASDLLTEIKKRFIKHTNLLLNVDTKNDSLLIDMN</sequence>
<evidence type="ECO:0000256" key="1">
    <source>
        <dbReference type="SAM" id="Phobius"/>
    </source>
</evidence>
<evidence type="ECO:0000313" key="2">
    <source>
        <dbReference type="EMBL" id="CAF1046504.1"/>
    </source>
</evidence>
<keyword evidence="1" id="KW-0472">Membrane</keyword>
<dbReference type="AlphaFoldDB" id="A0A814K9U8"/>
<reference evidence="2" key="1">
    <citation type="submission" date="2021-02" db="EMBL/GenBank/DDBJ databases">
        <authorList>
            <person name="Nowell W R."/>
        </authorList>
    </citation>
    <scope>NUCLEOTIDE SEQUENCE</scope>
</reference>